<feature type="region of interest" description="Disordered" evidence="2">
    <location>
        <begin position="1043"/>
        <end position="1197"/>
    </location>
</feature>
<protein>
    <recommendedName>
        <fullName evidence="5">Arrestin-like N-terminal domain-containing protein</fullName>
    </recommendedName>
</protein>
<evidence type="ECO:0000313" key="4">
    <source>
        <dbReference type="Proteomes" id="UP001172684"/>
    </source>
</evidence>
<dbReference type="Proteomes" id="UP001172684">
    <property type="component" value="Unassembled WGS sequence"/>
</dbReference>
<dbReference type="EMBL" id="JAPDRL010000030">
    <property type="protein sequence ID" value="KAJ9665265.1"/>
    <property type="molecule type" value="Genomic_DNA"/>
</dbReference>
<sequence length="1228" mass="135897">MSIYALTAIVDRLPLPQRSSAPGREPISSQVGHEGLAYAVFPGSEKLKIETAGKEGERSMSLAQATHRTVTIRLHPSINTGAGPLSARPDHFRYDLQVPLAYTIFHTGRPAMMSFTKFSKPKGPKEFSLETVDVKHATINMTWPDAEDFSDASNAVDFSLPLVPITRSRRIEAGMGNIVRRVSDETDGTGSIPASQELEEAVSAYFKVKEIPPHAMIVWALVYPAAIKDGKELPGQDSTGGSTVKEDVVGGSVLSFIQSSLGSPPSEWSSYIWTALKEGARLHRVLSGGGGWGKKAGLLSLDPDSSYSASSAGVDEADLSGSNFAMNEKQALGEVSKPGDYVQFFVAQDEPAQAELTLDASADNRVAAQQSLHFGTIPSSIDLIPEDPGTASVPSGKPALETFRNHFGALSETGIGIVIKRRILIQQRRPKRDSILDEERTKTKIDVPFSAFRIQAAGQSLNFQKGGKDGESKAPKMFTIPAPAMKGNPLHSPRERLQGVRRPPIYPVRRSAVAPFYPRRVPSTPAYARRYSSTHTVRGGRDSDSYVYSAHTLHSDVPMPAPIHNKAQTDSNPSRRGRSGTNVHTPQQKPSQNPATIRLSEGTTRGETVQPSQSQDRELSELVRYELIDPAKEDRHEQDMTVKQALASFQSLPTAQGQQGRLRITKHAMPMLSRRAFVRQRNKRERHDPDSALKQASNYFRSQHVAQDQQNEVRITKHFHGRNLLEEKRQLQKERRQHRNKDPATLDRPIEERIRFAKTSPSATELQREAQLDRYRLHQNKVFRAQQAHLSDRAEFDPIVLALAPAPIEKLVHRHESAPSAKKEAQADEARARAERLLRAQQAYLAAAERDPTVVVSMTEMPAEVSIRKHFYRHTTEPEAAVEPPAQNHDEAQSAHTASAQPVKRKSRNAKRLDYQLHKERRSRIRRITTTPLPRFYVYNPTPRVPRRRLQQPQIRKHEVDPPPAKEAAEDAVGMEDATPETSRTGRARPGLRLRRVDLGPKVRLLQYPSASPRRTDSTPGRGIERLRARRAKAAEEAWAVLTGGMDGEGASVEQGASDMTGGEEGRSGALPISDETRDRSPGGRAAKRVADEVEEFMGLKGGRNNELPPVPEEPENSTVRRGGRKRMTNAGRRGAKRAADEVEGFMGLKEGRNDELPLAPDGASRFRGLKEGKNDDLPLAREDPESSAVKRGERKRVNVVRRTQSTRSLDPEARLLADSVEALLKGF</sequence>
<feature type="compositionally biased region" description="Basic and acidic residues" evidence="2">
    <location>
        <begin position="1169"/>
        <end position="1192"/>
    </location>
</feature>
<evidence type="ECO:0008006" key="5">
    <source>
        <dbReference type="Google" id="ProtNLM"/>
    </source>
</evidence>
<proteinExistence type="predicted"/>
<reference evidence="3" key="1">
    <citation type="submission" date="2022-10" db="EMBL/GenBank/DDBJ databases">
        <title>Culturing micro-colonial fungi from biological soil crusts in the Mojave desert and describing Neophaeococcomyces mojavensis, and introducing the new genera and species Taxawa tesnikishii.</title>
        <authorList>
            <person name="Kurbessoian T."/>
            <person name="Stajich J.E."/>
        </authorList>
    </citation>
    <scope>NUCLEOTIDE SEQUENCE</scope>
    <source>
        <strain evidence="3">TK_1</strain>
    </source>
</reference>
<feature type="compositionally biased region" description="Polar residues" evidence="2">
    <location>
        <begin position="566"/>
        <end position="614"/>
    </location>
</feature>
<feature type="coiled-coil region" evidence="1">
    <location>
        <begin position="820"/>
        <end position="851"/>
    </location>
</feature>
<name>A0ABQ9NS90_9PEZI</name>
<evidence type="ECO:0000256" key="1">
    <source>
        <dbReference type="SAM" id="Coils"/>
    </source>
</evidence>
<feature type="region of interest" description="Disordered" evidence="2">
    <location>
        <begin position="949"/>
        <end position="989"/>
    </location>
</feature>
<evidence type="ECO:0000256" key="2">
    <source>
        <dbReference type="SAM" id="MobiDB-lite"/>
    </source>
</evidence>
<keyword evidence="4" id="KW-1185">Reference proteome</keyword>
<comment type="caution">
    <text evidence="3">The sequence shown here is derived from an EMBL/GenBank/DDBJ whole genome shotgun (WGS) entry which is preliminary data.</text>
</comment>
<keyword evidence="1" id="KW-0175">Coiled coil</keyword>
<evidence type="ECO:0000313" key="3">
    <source>
        <dbReference type="EMBL" id="KAJ9665265.1"/>
    </source>
</evidence>
<feature type="region of interest" description="Disordered" evidence="2">
    <location>
        <begin position="555"/>
        <end position="618"/>
    </location>
</feature>
<feature type="region of interest" description="Disordered" evidence="2">
    <location>
        <begin position="876"/>
        <end position="914"/>
    </location>
</feature>
<accession>A0ABQ9NS90</accession>
<gene>
    <name evidence="3" type="ORF">H2201_004556</name>
</gene>
<organism evidence="3 4">
    <name type="scientific">Coniosporium apollinis</name>
    <dbReference type="NCBI Taxonomy" id="61459"/>
    <lineage>
        <taxon>Eukaryota</taxon>
        <taxon>Fungi</taxon>
        <taxon>Dikarya</taxon>
        <taxon>Ascomycota</taxon>
        <taxon>Pezizomycotina</taxon>
        <taxon>Dothideomycetes</taxon>
        <taxon>Dothideomycetes incertae sedis</taxon>
        <taxon>Coniosporium</taxon>
    </lineage>
</organism>